<dbReference type="AlphaFoldDB" id="A0A151X651"/>
<dbReference type="InterPro" id="IPR005823">
    <property type="entry name" value="Ribosomal_uL13_bac-type"/>
</dbReference>
<keyword evidence="6" id="KW-1185">Reference proteome</keyword>
<evidence type="ECO:0000256" key="3">
    <source>
        <dbReference type="ARBA" id="ARBA00023274"/>
    </source>
</evidence>
<sequence>MSLARRGQVCVSLILRIIILQSLHLLPIICRYLSQTWLIIFAVSKLLINLQLFLTYFQHWGTFARIWHVYDAKWQDPYKSAEMLKHYLLGTNKPIYHPLNNCGDHVVVINSKEIALRGDEWQKRVYFHHTTYHGGATWTLAWELHSKDPTLIVEKAVYRALPKNLQRRHNMQRLHIFPDEKIPEDMLKNISNQIKQLRDVPVRLNHIPKTEIDSFPQLLRYPKNHILK</sequence>
<dbReference type="InterPro" id="IPR005822">
    <property type="entry name" value="Ribosomal_uL13"/>
</dbReference>
<dbReference type="GO" id="GO:0003735">
    <property type="term" value="F:structural constituent of ribosome"/>
    <property type="evidence" value="ECO:0007669"/>
    <property type="project" value="InterPro"/>
</dbReference>
<feature type="transmembrane region" description="Helical" evidence="4">
    <location>
        <begin position="9"/>
        <end position="29"/>
    </location>
</feature>
<organism evidence="5 6">
    <name type="scientific">Mycetomoellerius zeteki</name>
    <dbReference type="NCBI Taxonomy" id="64791"/>
    <lineage>
        <taxon>Eukaryota</taxon>
        <taxon>Metazoa</taxon>
        <taxon>Ecdysozoa</taxon>
        <taxon>Arthropoda</taxon>
        <taxon>Hexapoda</taxon>
        <taxon>Insecta</taxon>
        <taxon>Pterygota</taxon>
        <taxon>Neoptera</taxon>
        <taxon>Endopterygota</taxon>
        <taxon>Hymenoptera</taxon>
        <taxon>Apocrita</taxon>
        <taxon>Aculeata</taxon>
        <taxon>Formicoidea</taxon>
        <taxon>Formicidae</taxon>
        <taxon>Myrmicinae</taxon>
        <taxon>Mycetomoellerius</taxon>
    </lineage>
</organism>
<keyword evidence="2 5" id="KW-0689">Ribosomal protein</keyword>
<dbReference type="STRING" id="64791.A0A151X651"/>
<keyword evidence="3" id="KW-0687">Ribonucleoprotein</keyword>
<evidence type="ECO:0000256" key="2">
    <source>
        <dbReference type="ARBA" id="ARBA00022980"/>
    </source>
</evidence>
<feature type="transmembrane region" description="Helical" evidence="4">
    <location>
        <begin position="35"/>
        <end position="57"/>
    </location>
</feature>
<proteinExistence type="inferred from homology"/>
<dbReference type="HAMAP" id="MF_01366">
    <property type="entry name" value="Ribosomal_uL13"/>
    <property type="match status" value="1"/>
</dbReference>
<accession>A0A151X651</accession>
<protein>
    <submittedName>
        <fullName evidence="5">39S ribosomal protein L13, mitochondrial</fullName>
    </submittedName>
</protein>
<keyword evidence="4" id="KW-0472">Membrane</keyword>
<dbReference type="Pfam" id="PF00572">
    <property type="entry name" value="Ribosomal_L13"/>
    <property type="match status" value="1"/>
</dbReference>
<dbReference type="CDD" id="cd00392">
    <property type="entry name" value="Ribosomal_L13"/>
    <property type="match status" value="1"/>
</dbReference>
<keyword evidence="4" id="KW-0812">Transmembrane</keyword>
<dbReference type="PANTHER" id="PTHR11545">
    <property type="entry name" value="RIBOSOMAL PROTEIN L13"/>
    <property type="match status" value="1"/>
</dbReference>
<dbReference type="FunFam" id="3.90.1180.10:FF:000005">
    <property type="entry name" value="39S ribosomal protein L13, mitochondrial"/>
    <property type="match status" value="1"/>
</dbReference>
<name>A0A151X651_9HYME</name>
<evidence type="ECO:0000256" key="1">
    <source>
        <dbReference type="ARBA" id="ARBA00006227"/>
    </source>
</evidence>
<comment type="similarity">
    <text evidence="1">Belongs to the universal ribosomal protein uL13 family.</text>
</comment>
<evidence type="ECO:0000313" key="5">
    <source>
        <dbReference type="EMBL" id="KYQ55861.1"/>
    </source>
</evidence>
<dbReference type="Proteomes" id="UP000075809">
    <property type="component" value="Unassembled WGS sequence"/>
</dbReference>
<reference evidence="5 6" key="1">
    <citation type="submission" date="2015-09" db="EMBL/GenBank/DDBJ databases">
        <title>Trachymyrmex zeteki WGS genome.</title>
        <authorList>
            <person name="Nygaard S."/>
            <person name="Hu H."/>
            <person name="Boomsma J."/>
            <person name="Zhang G."/>
        </authorList>
    </citation>
    <scope>NUCLEOTIDE SEQUENCE [LARGE SCALE GENOMIC DNA]</scope>
    <source>
        <strain evidence="5">Tzet28-1</strain>
        <tissue evidence="5">Whole body</tissue>
    </source>
</reference>
<dbReference type="GO" id="GO:0005762">
    <property type="term" value="C:mitochondrial large ribosomal subunit"/>
    <property type="evidence" value="ECO:0007669"/>
    <property type="project" value="TreeGrafter"/>
</dbReference>
<dbReference type="EMBL" id="KQ982482">
    <property type="protein sequence ID" value="KYQ55861.1"/>
    <property type="molecule type" value="Genomic_DNA"/>
</dbReference>
<dbReference type="GO" id="GO:0017148">
    <property type="term" value="P:negative regulation of translation"/>
    <property type="evidence" value="ECO:0007669"/>
    <property type="project" value="TreeGrafter"/>
</dbReference>
<dbReference type="InterPro" id="IPR036899">
    <property type="entry name" value="Ribosomal_uL13_sf"/>
</dbReference>
<dbReference type="Gene3D" id="3.90.1180.10">
    <property type="entry name" value="Ribosomal protein L13"/>
    <property type="match status" value="1"/>
</dbReference>
<dbReference type="GO" id="GO:0006412">
    <property type="term" value="P:translation"/>
    <property type="evidence" value="ECO:0007669"/>
    <property type="project" value="InterPro"/>
</dbReference>
<keyword evidence="4" id="KW-1133">Transmembrane helix</keyword>
<dbReference type="GO" id="GO:0003729">
    <property type="term" value="F:mRNA binding"/>
    <property type="evidence" value="ECO:0007669"/>
    <property type="project" value="TreeGrafter"/>
</dbReference>
<evidence type="ECO:0000313" key="6">
    <source>
        <dbReference type="Proteomes" id="UP000075809"/>
    </source>
</evidence>
<dbReference type="SUPFAM" id="SSF52161">
    <property type="entry name" value="Ribosomal protein L13"/>
    <property type="match status" value="1"/>
</dbReference>
<evidence type="ECO:0000256" key="4">
    <source>
        <dbReference type="SAM" id="Phobius"/>
    </source>
</evidence>
<dbReference type="NCBIfam" id="TIGR01066">
    <property type="entry name" value="rplM_bact"/>
    <property type="match status" value="1"/>
</dbReference>
<dbReference type="PANTHER" id="PTHR11545:SF2">
    <property type="entry name" value="LARGE RIBOSOMAL SUBUNIT PROTEIN UL13M"/>
    <property type="match status" value="1"/>
</dbReference>
<gene>
    <name evidence="5" type="ORF">ALC60_05142</name>
</gene>